<accession>A0ABP9NXV8</accession>
<feature type="transmembrane region" description="Helical" evidence="1">
    <location>
        <begin position="330"/>
        <end position="348"/>
    </location>
</feature>
<reference evidence="3" key="1">
    <citation type="journal article" date="2019" name="Int. J. Syst. Evol. Microbiol.">
        <title>The Global Catalogue of Microorganisms (GCM) 10K type strain sequencing project: providing services to taxonomists for standard genome sequencing and annotation.</title>
        <authorList>
            <consortium name="The Broad Institute Genomics Platform"/>
            <consortium name="The Broad Institute Genome Sequencing Center for Infectious Disease"/>
            <person name="Wu L."/>
            <person name="Ma J."/>
        </authorList>
    </citation>
    <scope>NUCLEOTIDE SEQUENCE [LARGE SCALE GENOMIC DNA]</scope>
    <source>
        <strain evidence="3">JCM 18053</strain>
    </source>
</reference>
<keyword evidence="1" id="KW-1133">Transmembrane helix</keyword>
<protein>
    <recommendedName>
        <fullName evidence="4">ABC-2 family transporter protein</fullName>
    </recommendedName>
</protein>
<feature type="transmembrane region" description="Helical" evidence="1">
    <location>
        <begin position="254"/>
        <end position="272"/>
    </location>
</feature>
<name>A0ABP9NXV8_9BACT</name>
<feature type="transmembrane region" description="Helical" evidence="1">
    <location>
        <begin position="145"/>
        <end position="164"/>
    </location>
</feature>
<feature type="transmembrane region" description="Helical" evidence="1">
    <location>
        <begin position="114"/>
        <end position="133"/>
    </location>
</feature>
<evidence type="ECO:0000256" key="1">
    <source>
        <dbReference type="SAM" id="Phobius"/>
    </source>
</evidence>
<keyword evidence="1" id="KW-0472">Membrane</keyword>
<evidence type="ECO:0000313" key="2">
    <source>
        <dbReference type="EMBL" id="GAA5135850.1"/>
    </source>
</evidence>
<dbReference type="RefSeq" id="WP_345735259.1">
    <property type="nucleotide sequence ID" value="NZ_BAABIA010000002.1"/>
</dbReference>
<sequence>MNTSPLTLLRDFDDRLSPMVVKELRHGLRTRMFTSVLTVIQLCMILIVGSGVLGVDMEVIGNLFWGFALAALLVALPLRGFGTLSGEFGSGTMDMLTLTSIPSLRIVFGKWSALFSQSLLLAVSLLPYMVGRYHFGGVEIFQEGIALLVTVLASGLATAAFVAFSSQRSVILRLFLGVGLLFSLIPVTAFVFVMINESGGDRALSEFLALRMWEQVGIVGGLLLVSCYGVYTLLALGASRIAPISENHSTGKRLIHLAVLGLLAAVGTALCFHSDDGAFFFVYVPSIVLTFVVGVDVLTEDMPRFPSVVQGLVRWGKPGRLLYPGWASGVWFYSLLGALNLGMLTLYVVQRSGSDLEESFLWVACMLLSAVLPVCLRINKTNRFANWWVVNMGLGVAGVLLSIVVNISDAKTGSFLGCITPVTGLFVMTNHYQFKDEILVATALVGIGWLVAALALVSRENKVYALLETEAKELDDGSKSS</sequence>
<evidence type="ECO:0008006" key="4">
    <source>
        <dbReference type="Google" id="ProtNLM"/>
    </source>
</evidence>
<dbReference type="Proteomes" id="UP001499852">
    <property type="component" value="Unassembled WGS sequence"/>
</dbReference>
<gene>
    <name evidence="2" type="ORF">GCM10023213_09880</name>
</gene>
<feature type="transmembrane region" description="Helical" evidence="1">
    <location>
        <begin position="438"/>
        <end position="457"/>
    </location>
</feature>
<feature type="transmembrane region" description="Helical" evidence="1">
    <location>
        <begin position="279"/>
        <end position="298"/>
    </location>
</feature>
<feature type="transmembrane region" description="Helical" evidence="1">
    <location>
        <begin position="385"/>
        <end position="407"/>
    </location>
</feature>
<feature type="transmembrane region" description="Helical" evidence="1">
    <location>
        <begin position="360"/>
        <end position="379"/>
    </location>
</feature>
<organism evidence="2 3">
    <name type="scientific">Prosthecobacter algae</name>
    <dbReference type="NCBI Taxonomy" id="1144682"/>
    <lineage>
        <taxon>Bacteria</taxon>
        <taxon>Pseudomonadati</taxon>
        <taxon>Verrucomicrobiota</taxon>
        <taxon>Verrucomicrobiia</taxon>
        <taxon>Verrucomicrobiales</taxon>
        <taxon>Verrucomicrobiaceae</taxon>
        <taxon>Prosthecobacter</taxon>
    </lineage>
</organism>
<proteinExistence type="predicted"/>
<evidence type="ECO:0000313" key="3">
    <source>
        <dbReference type="Proteomes" id="UP001499852"/>
    </source>
</evidence>
<feature type="transmembrane region" description="Helical" evidence="1">
    <location>
        <begin position="59"/>
        <end position="76"/>
    </location>
</feature>
<dbReference type="EMBL" id="BAABIA010000002">
    <property type="protein sequence ID" value="GAA5135850.1"/>
    <property type="molecule type" value="Genomic_DNA"/>
</dbReference>
<keyword evidence="1" id="KW-0812">Transmembrane</keyword>
<feature type="transmembrane region" description="Helical" evidence="1">
    <location>
        <begin position="32"/>
        <end position="53"/>
    </location>
</feature>
<feature type="transmembrane region" description="Helical" evidence="1">
    <location>
        <begin position="170"/>
        <end position="195"/>
    </location>
</feature>
<keyword evidence="3" id="KW-1185">Reference proteome</keyword>
<feature type="transmembrane region" description="Helical" evidence="1">
    <location>
        <begin position="216"/>
        <end position="234"/>
    </location>
</feature>
<comment type="caution">
    <text evidence="2">The sequence shown here is derived from an EMBL/GenBank/DDBJ whole genome shotgun (WGS) entry which is preliminary data.</text>
</comment>